<evidence type="ECO:0000313" key="3">
    <source>
        <dbReference type="EMBL" id="TXR56246.1"/>
    </source>
</evidence>
<evidence type="ECO:0000313" key="4">
    <source>
        <dbReference type="Proteomes" id="UP000321234"/>
    </source>
</evidence>
<comment type="caution">
    <text evidence="3">The sequence shown here is derived from an EMBL/GenBank/DDBJ whole genome shotgun (WGS) entry which is preliminary data.</text>
</comment>
<dbReference type="OrthoDB" id="525039at2"/>
<feature type="compositionally biased region" description="Low complexity" evidence="2">
    <location>
        <begin position="1"/>
        <end position="33"/>
    </location>
</feature>
<dbReference type="AlphaFoldDB" id="A0A5C8ZH63"/>
<name>A0A5C8ZH63_9ACTN</name>
<accession>A0A5C8ZH63</accession>
<evidence type="ECO:0000256" key="2">
    <source>
        <dbReference type="SAM" id="MobiDB-lite"/>
    </source>
</evidence>
<dbReference type="Pfam" id="PF04203">
    <property type="entry name" value="Sortase"/>
    <property type="match status" value="1"/>
</dbReference>
<keyword evidence="1" id="KW-0378">Hydrolase</keyword>
<dbReference type="Proteomes" id="UP000321234">
    <property type="component" value="Unassembled WGS sequence"/>
</dbReference>
<dbReference type="SUPFAM" id="SSF63817">
    <property type="entry name" value="Sortase"/>
    <property type="match status" value="1"/>
</dbReference>
<protein>
    <submittedName>
        <fullName evidence="3">Class F sortase</fullName>
    </submittedName>
</protein>
<dbReference type="EMBL" id="VKAC01000006">
    <property type="protein sequence ID" value="TXR56246.1"/>
    <property type="molecule type" value="Genomic_DNA"/>
</dbReference>
<organism evidence="3 4">
    <name type="scientific">Quadrisphaera setariae</name>
    <dbReference type="NCBI Taxonomy" id="2593304"/>
    <lineage>
        <taxon>Bacteria</taxon>
        <taxon>Bacillati</taxon>
        <taxon>Actinomycetota</taxon>
        <taxon>Actinomycetes</taxon>
        <taxon>Kineosporiales</taxon>
        <taxon>Kineosporiaceae</taxon>
        <taxon>Quadrisphaera</taxon>
    </lineage>
</organism>
<dbReference type="NCBIfam" id="NF033748">
    <property type="entry name" value="class_F_sortase"/>
    <property type="match status" value="1"/>
</dbReference>
<evidence type="ECO:0000256" key="1">
    <source>
        <dbReference type="ARBA" id="ARBA00022801"/>
    </source>
</evidence>
<dbReference type="InterPro" id="IPR023365">
    <property type="entry name" value="Sortase_dom-sf"/>
</dbReference>
<proteinExistence type="predicted"/>
<reference evidence="3 4" key="1">
    <citation type="submission" date="2019-07" db="EMBL/GenBank/DDBJ databases">
        <title>Quadrisphaera sp. strain DD2A genome sequencing and assembly.</title>
        <authorList>
            <person name="Kim I."/>
        </authorList>
    </citation>
    <scope>NUCLEOTIDE SEQUENCE [LARGE SCALE GENOMIC DNA]</scope>
    <source>
        <strain evidence="3 4">DD2A</strain>
    </source>
</reference>
<dbReference type="CDD" id="cd05829">
    <property type="entry name" value="Sortase_F"/>
    <property type="match status" value="1"/>
</dbReference>
<dbReference type="GO" id="GO:0016787">
    <property type="term" value="F:hydrolase activity"/>
    <property type="evidence" value="ECO:0007669"/>
    <property type="project" value="UniProtKB-KW"/>
</dbReference>
<dbReference type="Gene3D" id="2.40.260.10">
    <property type="entry name" value="Sortase"/>
    <property type="match status" value="1"/>
</dbReference>
<dbReference type="InterPro" id="IPR042001">
    <property type="entry name" value="Sortase_F"/>
</dbReference>
<sequence>MVAASPDTAGTTGPAAPVAAPAAASGAPSAPAATREGFAPSVAVGARGASAERTPVPVGVSVPRIGVSSSLLPLGIAADGALQVPDLGEAQSAGWLTTSAVPGRPGPSVIAGHVDSRSGPAVFFRLHELVPGDQVDVQLDDGSTVTYSVDDVVRVSKDAFPTAEVYGPRPGPVLRLLTCGGAFDRATGHYEDNVIVFASLR</sequence>
<gene>
    <name evidence="3" type="ORF">FMM08_11955</name>
</gene>
<feature type="region of interest" description="Disordered" evidence="2">
    <location>
        <begin position="1"/>
        <end position="34"/>
    </location>
</feature>
<dbReference type="InterPro" id="IPR005754">
    <property type="entry name" value="Sortase"/>
</dbReference>
<keyword evidence="4" id="KW-1185">Reference proteome</keyword>